<name>A0A3M7RWU1_BRAPC</name>
<proteinExistence type="predicted"/>
<gene>
    <name evidence="1" type="ORF">BpHYR1_021738</name>
</gene>
<keyword evidence="2" id="KW-1185">Reference proteome</keyword>
<dbReference type="Proteomes" id="UP000276133">
    <property type="component" value="Unassembled WGS sequence"/>
</dbReference>
<accession>A0A3M7RWU1</accession>
<dbReference type="AlphaFoldDB" id="A0A3M7RWU1"/>
<reference evidence="1 2" key="1">
    <citation type="journal article" date="2018" name="Sci. Rep.">
        <title>Genomic signatures of local adaptation to the degree of environmental predictability in rotifers.</title>
        <authorList>
            <person name="Franch-Gras L."/>
            <person name="Hahn C."/>
            <person name="Garcia-Roger E.M."/>
            <person name="Carmona M.J."/>
            <person name="Serra M."/>
            <person name="Gomez A."/>
        </authorList>
    </citation>
    <scope>NUCLEOTIDE SEQUENCE [LARGE SCALE GENOMIC DNA]</scope>
    <source>
        <strain evidence="1">HYR1</strain>
    </source>
</reference>
<comment type="caution">
    <text evidence="1">The sequence shown here is derived from an EMBL/GenBank/DDBJ whole genome shotgun (WGS) entry which is preliminary data.</text>
</comment>
<dbReference type="EMBL" id="REGN01002446">
    <property type="protein sequence ID" value="RNA28033.1"/>
    <property type="molecule type" value="Genomic_DNA"/>
</dbReference>
<sequence>MAKLNWDFCGYFLSFKINSKQQKNSNNFYWSKKSLKILGSSIKKQLQIKPEIFIQDLKHIYDLMVLIKNVLIWRCGAVACTKALFRFN</sequence>
<organism evidence="1 2">
    <name type="scientific">Brachionus plicatilis</name>
    <name type="common">Marine rotifer</name>
    <name type="synonym">Brachionus muelleri</name>
    <dbReference type="NCBI Taxonomy" id="10195"/>
    <lineage>
        <taxon>Eukaryota</taxon>
        <taxon>Metazoa</taxon>
        <taxon>Spiralia</taxon>
        <taxon>Gnathifera</taxon>
        <taxon>Rotifera</taxon>
        <taxon>Eurotatoria</taxon>
        <taxon>Monogononta</taxon>
        <taxon>Pseudotrocha</taxon>
        <taxon>Ploima</taxon>
        <taxon>Brachionidae</taxon>
        <taxon>Brachionus</taxon>
    </lineage>
</organism>
<evidence type="ECO:0000313" key="1">
    <source>
        <dbReference type="EMBL" id="RNA28033.1"/>
    </source>
</evidence>
<evidence type="ECO:0000313" key="2">
    <source>
        <dbReference type="Proteomes" id="UP000276133"/>
    </source>
</evidence>
<protein>
    <submittedName>
        <fullName evidence="1">Uncharacterized protein</fullName>
    </submittedName>
</protein>